<evidence type="ECO:0000259" key="5">
    <source>
        <dbReference type="Pfam" id="PF11566"/>
    </source>
</evidence>
<feature type="compositionally biased region" description="Pro residues" evidence="4">
    <location>
        <begin position="195"/>
        <end position="207"/>
    </location>
</feature>
<protein>
    <recommendedName>
        <fullName evidence="2">Proteasome inhibitor PI31 subunit</fullName>
    </recommendedName>
</protein>
<evidence type="ECO:0000313" key="6">
    <source>
        <dbReference type="EMBL" id="KAF0307785.1"/>
    </source>
</evidence>
<keyword evidence="3" id="KW-0647">Proteasome</keyword>
<evidence type="ECO:0000256" key="4">
    <source>
        <dbReference type="SAM" id="MobiDB-lite"/>
    </source>
</evidence>
<dbReference type="OrthoDB" id="68090at2759"/>
<dbReference type="GO" id="GO:0070628">
    <property type="term" value="F:proteasome binding"/>
    <property type="evidence" value="ECO:0007669"/>
    <property type="project" value="InterPro"/>
</dbReference>
<comment type="similarity">
    <text evidence="1">Belongs to the proteasome inhibitor PI31 family.</text>
</comment>
<evidence type="ECO:0000256" key="1">
    <source>
        <dbReference type="ARBA" id="ARBA00006405"/>
    </source>
</evidence>
<feature type="domain" description="PI31 proteasome regulator N-terminal" evidence="5">
    <location>
        <begin position="17"/>
        <end position="96"/>
    </location>
</feature>
<feature type="compositionally biased region" description="Basic and acidic residues" evidence="4">
    <location>
        <begin position="212"/>
        <end position="222"/>
    </location>
</feature>
<evidence type="ECO:0000313" key="7">
    <source>
        <dbReference type="Proteomes" id="UP000440578"/>
    </source>
</evidence>
<dbReference type="AlphaFoldDB" id="A0A6A4WLN7"/>
<dbReference type="Pfam" id="PF11566">
    <property type="entry name" value="PI31_Prot_N"/>
    <property type="match status" value="1"/>
</dbReference>
<dbReference type="InterPro" id="IPR045128">
    <property type="entry name" value="PI31-like"/>
</dbReference>
<sequence length="233" mass="25167">MADPFFGLELVHVAHREALQRPADAAMLFVHWTLASSGLQAEHPAQGISNQSASSEVLPPGWADQEGVYELSYVGRDRSRYLVKALVVEGQLITNMSITQELVEALAPGFRSLRVQDRSPRRGSSQERRMSEPAVDPLRVPGYGSDRHSHPLAVGGADLDPLGRGLGGGMLMDPRRPPVTNLPPGVPPGARFDPFGPPGLGPGPGGRPRPRHPGEPDPDHLRMPGSDYDNMFM</sequence>
<accession>A0A6A4WLN7</accession>
<dbReference type="PANTHER" id="PTHR13266">
    <property type="entry name" value="PROTEASOME INHIBITOR"/>
    <property type="match status" value="1"/>
</dbReference>
<reference evidence="6 7" key="1">
    <citation type="submission" date="2019-07" db="EMBL/GenBank/DDBJ databases">
        <title>Draft genome assembly of a fouling barnacle, Amphibalanus amphitrite (Darwin, 1854): The first reference genome for Thecostraca.</title>
        <authorList>
            <person name="Kim W."/>
        </authorList>
    </citation>
    <scope>NUCLEOTIDE SEQUENCE [LARGE SCALE GENOMIC DNA]</scope>
    <source>
        <strain evidence="6">SNU_AA5</strain>
        <tissue evidence="6">Soma without cirri and trophi</tissue>
    </source>
</reference>
<dbReference type="GO" id="GO:0043161">
    <property type="term" value="P:proteasome-mediated ubiquitin-dependent protein catabolic process"/>
    <property type="evidence" value="ECO:0007669"/>
    <property type="project" value="InterPro"/>
</dbReference>
<dbReference type="InterPro" id="IPR021625">
    <property type="entry name" value="PI31_Prot_N"/>
</dbReference>
<evidence type="ECO:0000256" key="3">
    <source>
        <dbReference type="ARBA" id="ARBA00022942"/>
    </source>
</evidence>
<keyword evidence="7" id="KW-1185">Reference proteome</keyword>
<feature type="region of interest" description="Disordered" evidence="4">
    <location>
        <begin position="175"/>
        <end position="233"/>
    </location>
</feature>
<feature type="region of interest" description="Disordered" evidence="4">
    <location>
        <begin position="114"/>
        <end position="160"/>
    </location>
</feature>
<dbReference type="PANTHER" id="PTHR13266:SF1">
    <property type="entry name" value="PROTEASOME INHIBITOR PI31 SUBUNIT"/>
    <property type="match status" value="1"/>
</dbReference>
<proteinExistence type="inferred from homology"/>
<dbReference type="Gene3D" id="3.40.1000.30">
    <property type="match status" value="1"/>
</dbReference>
<dbReference type="EMBL" id="VIIS01000544">
    <property type="protein sequence ID" value="KAF0307786.1"/>
    <property type="molecule type" value="Genomic_DNA"/>
</dbReference>
<dbReference type="Proteomes" id="UP000440578">
    <property type="component" value="Unassembled WGS sequence"/>
</dbReference>
<gene>
    <name evidence="6" type="primary">PSMF1_1</name>
    <name evidence="6" type="ORF">FJT64_020972</name>
</gene>
<comment type="caution">
    <text evidence="6">The sequence shown here is derived from an EMBL/GenBank/DDBJ whole genome shotgun (WGS) entry which is preliminary data.</text>
</comment>
<organism evidence="6 7">
    <name type="scientific">Amphibalanus amphitrite</name>
    <name type="common">Striped barnacle</name>
    <name type="synonym">Balanus amphitrite</name>
    <dbReference type="NCBI Taxonomy" id="1232801"/>
    <lineage>
        <taxon>Eukaryota</taxon>
        <taxon>Metazoa</taxon>
        <taxon>Ecdysozoa</taxon>
        <taxon>Arthropoda</taxon>
        <taxon>Crustacea</taxon>
        <taxon>Multicrustacea</taxon>
        <taxon>Cirripedia</taxon>
        <taxon>Thoracica</taxon>
        <taxon>Thoracicalcarea</taxon>
        <taxon>Balanomorpha</taxon>
        <taxon>Balanoidea</taxon>
        <taxon>Balanidae</taxon>
        <taxon>Amphibalaninae</taxon>
        <taxon>Amphibalanus</taxon>
    </lineage>
</organism>
<name>A0A6A4WLN7_AMPAM</name>
<dbReference type="GO" id="GO:0000502">
    <property type="term" value="C:proteasome complex"/>
    <property type="evidence" value="ECO:0007669"/>
    <property type="project" value="UniProtKB-KW"/>
</dbReference>
<feature type="compositionally biased region" description="Basic and acidic residues" evidence="4">
    <location>
        <begin position="114"/>
        <end position="131"/>
    </location>
</feature>
<evidence type="ECO:0000256" key="2">
    <source>
        <dbReference type="ARBA" id="ARBA00015575"/>
    </source>
</evidence>
<dbReference type="EMBL" id="VIIS01000544">
    <property type="protein sequence ID" value="KAF0307785.1"/>
    <property type="molecule type" value="Genomic_DNA"/>
</dbReference>
<dbReference type="GO" id="GO:0004866">
    <property type="term" value="F:endopeptidase inhibitor activity"/>
    <property type="evidence" value="ECO:0007669"/>
    <property type="project" value="InterPro"/>
</dbReference>